<dbReference type="AlphaFoldDB" id="A0A1W1YBI7"/>
<dbReference type="SUPFAM" id="SSF54631">
    <property type="entry name" value="CBS-domain pair"/>
    <property type="match status" value="1"/>
</dbReference>
<dbReference type="STRING" id="371602.SAMN04487984_0537"/>
<keyword evidence="1" id="KW-0129">CBS domain</keyword>
<evidence type="ECO:0000256" key="1">
    <source>
        <dbReference type="PROSITE-ProRule" id="PRU00703"/>
    </source>
</evidence>
<organism evidence="3 4">
    <name type="scientific">Aerococcus suis</name>
    <dbReference type="NCBI Taxonomy" id="371602"/>
    <lineage>
        <taxon>Bacteria</taxon>
        <taxon>Bacillati</taxon>
        <taxon>Bacillota</taxon>
        <taxon>Bacilli</taxon>
        <taxon>Lactobacillales</taxon>
        <taxon>Aerococcaceae</taxon>
        <taxon>Aerococcus</taxon>
    </lineage>
</organism>
<sequence>MTDSQAVTTFLADFNHLHRLLKKLLNDQDVAFASAVQQLAKKHPIISAHQLDLDAIRSLRNLIVHEKIASHEEVAIPSSSTIALLKSIIEKLNGPQTADYFTKSVTYFNHDLSLQEALNRIASERYSQYPVFRHQQLIGILSAQTITHWLAQVDLETVNLENISCEEILKHNKSKPLTKQNIISPDFPIFKIDDRLLELLQHNDLPVLLMSNQPNDIQPDNLMGIITPWDLPTIFQHQ</sequence>
<keyword evidence="4" id="KW-1185">Reference proteome</keyword>
<protein>
    <submittedName>
        <fullName evidence="3">CBS domain-containing protein</fullName>
    </submittedName>
</protein>
<dbReference type="Gene3D" id="3.10.580.10">
    <property type="entry name" value="CBS-domain"/>
    <property type="match status" value="1"/>
</dbReference>
<dbReference type="InterPro" id="IPR046342">
    <property type="entry name" value="CBS_dom_sf"/>
</dbReference>
<name>A0A1W1YBI7_9LACT</name>
<proteinExistence type="predicted"/>
<accession>A0A1W1YBI7</accession>
<dbReference type="RefSeq" id="WP_159444419.1">
    <property type="nucleotide sequence ID" value="NZ_FWXK01000002.1"/>
</dbReference>
<reference evidence="4" key="1">
    <citation type="submission" date="2017-04" db="EMBL/GenBank/DDBJ databases">
        <authorList>
            <person name="Varghese N."/>
            <person name="Submissions S."/>
        </authorList>
    </citation>
    <scope>NUCLEOTIDE SEQUENCE [LARGE SCALE GENOMIC DNA]</scope>
    <source>
        <strain evidence="4">DSM 21500</strain>
    </source>
</reference>
<evidence type="ECO:0000313" key="4">
    <source>
        <dbReference type="Proteomes" id="UP000243884"/>
    </source>
</evidence>
<gene>
    <name evidence="3" type="ORF">SAMN04487984_0537</name>
</gene>
<evidence type="ECO:0000313" key="3">
    <source>
        <dbReference type="EMBL" id="SMC33509.1"/>
    </source>
</evidence>
<dbReference type="PROSITE" id="PS51371">
    <property type="entry name" value="CBS"/>
    <property type="match status" value="1"/>
</dbReference>
<dbReference type="Pfam" id="PF00571">
    <property type="entry name" value="CBS"/>
    <property type="match status" value="1"/>
</dbReference>
<feature type="domain" description="CBS" evidence="2">
    <location>
        <begin position="101"/>
        <end position="157"/>
    </location>
</feature>
<dbReference type="EMBL" id="FWXK01000002">
    <property type="protein sequence ID" value="SMC33509.1"/>
    <property type="molecule type" value="Genomic_DNA"/>
</dbReference>
<dbReference type="Proteomes" id="UP000243884">
    <property type="component" value="Unassembled WGS sequence"/>
</dbReference>
<dbReference type="OrthoDB" id="49104at2"/>
<dbReference type="InterPro" id="IPR000644">
    <property type="entry name" value="CBS_dom"/>
</dbReference>
<evidence type="ECO:0000259" key="2">
    <source>
        <dbReference type="PROSITE" id="PS51371"/>
    </source>
</evidence>